<keyword evidence="1" id="KW-0472">Membrane</keyword>
<evidence type="ECO:0000313" key="5">
    <source>
        <dbReference type="Proteomes" id="UP000005408"/>
    </source>
</evidence>
<dbReference type="EnsemblMetazoa" id="G7019.3">
    <property type="protein sequence ID" value="G7019.3:cds"/>
    <property type="gene ID" value="G7019"/>
</dbReference>
<evidence type="ECO:0000256" key="1">
    <source>
        <dbReference type="SAM" id="Phobius"/>
    </source>
</evidence>
<evidence type="ECO:0000259" key="3">
    <source>
        <dbReference type="PROSITE" id="PS00022"/>
    </source>
</evidence>
<dbReference type="AlphaFoldDB" id="A0A8W8NHV8"/>
<feature type="domain" description="EGF-like" evidence="3">
    <location>
        <begin position="156"/>
        <end position="167"/>
    </location>
</feature>
<keyword evidence="1" id="KW-0812">Transmembrane</keyword>
<keyword evidence="1" id="KW-1133">Transmembrane helix</keyword>
<feature type="transmembrane region" description="Helical" evidence="1">
    <location>
        <begin position="179"/>
        <end position="199"/>
    </location>
</feature>
<accession>A0A8W8NHV8</accession>
<dbReference type="InterPro" id="IPR000742">
    <property type="entry name" value="EGF"/>
</dbReference>
<evidence type="ECO:0000313" key="4">
    <source>
        <dbReference type="EnsemblMetazoa" id="G7019.3:cds"/>
    </source>
</evidence>
<keyword evidence="2" id="KW-0732">Signal</keyword>
<dbReference type="Proteomes" id="UP000005408">
    <property type="component" value="Unassembled WGS sequence"/>
</dbReference>
<dbReference type="PROSITE" id="PS00022">
    <property type="entry name" value="EGF_1"/>
    <property type="match status" value="1"/>
</dbReference>
<organism evidence="4 5">
    <name type="scientific">Magallana gigas</name>
    <name type="common">Pacific oyster</name>
    <name type="synonym">Crassostrea gigas</name>
    <dbReference type="NCBI Taxonomy" id="29159"/>
    <lineage>
        <taxon>Eukaryota</taxon>
        <taxon>Metazoa</taxon>
        <taxon>Spiralia</taxon>
        <taxon>Lophotrochozoa</taxon>
        <taxon>Mollusca</taxon>
        <taxon>Bivalvia</taxon>
        <taxon>Autobranchia</taxon>
        <taxon>Pteriomorphia</taxon>
        <taxon>Ostreida</taxon>
        <taxon>Ostreoidea</taxon>
        <taxon>Ostreidae</taxon>
        <taxon>Magallana</taxon>
    </lineage>
</organism>
<keyword evidence="5" id="KW-1185">Reference proteome</keyword>
<dbReference type="Pfam" id="PF23106">
    <property type="entry name" value="EGF_Teneurin"/>
    <property type="match status" value="1"/>
</dbReference>
<protein>
    <recommendedName>
        <fullName evidence="3">EGF-like domain-containing protein</fullName>
    </recommendedName>
</protein>
<name>A0A8W8NHV8_MAGGI</name>
<sequence length="205" mass="22394">MKGLSRYLVFFLICFSLFRETGSSGDSCRRNSDCGANAFCNDRSDCDCETGFYDFPPLTTALSDGCLGNCGELGRTNQCEGNTQCILTPQGYGECTCPENTFGPLECRGNVKQNMYLQRIMYRVFSNHLCLNFNCSGDCKSSLQCSFHGNCEGGKCVCFPEFEGKYCDVKTSMKPTRNLYLLLGAAALPLILLVPAAFVSSVSSG</sequence>
<reference evidence="4" key="1">
    <citation type="submission" date="2022-08" db="UniProtKB">
        <authorList>
            <consortium name="EnsemblMetazoa"/>
        </authorList>
    </citation>
    <scope>IDENTIFICATION</scope>
    <source>
        <strain evidence="4">05x7-T-G4-1.051#20</strain>
    </source>
</reference>
<dbReference type="SUPFAM" id="SSF57196">
    <property type="entry name" value="EGF/Laminin"/>
    <property type="match status" value="1"/>
</dbReference>
<proteinExistence type="predicted"/>
<feature type="signal peptide" evidence="2">
    <location>
        <begin position="1"/>
        <end position="23"/>
    </location>
</feature>
<dbReference type="Gene3D" id="2.10.25.10">
    <property type="entry name" value="Laminin"/>
    <property type="match status" value="1"/>
</dbReference>
<evidence type="ECO:0000256" key="2">
    <source>
        <dbReference type="SAM" id="SignalP"/>
    </source>
</evidence>
<feature type="chain" id="PRO_5036501666" description="EGF-like domain-containing protein" evidence="2">
    <location>
        <begin position="24"/>
        <end position="205"/>
    </location>
</feature>